<accession>A0AA48SIM7</accession>
<dbReference type="EMBL" id="BK063080">
    <property type="protein sequence ID" value="DBA11674.1"/>
    <property type="molecule type" value="Genomic_DNA"/>
</dbReference>
<sequence>MDGTAEDAGRAIYTGYGDGMEAMVKKTVDSIIRGVETEAALSQGSFDAGLVRRHMKNLISSSLSSDVAQAIAKYATNMAMHTNISLEGGGIGTLNGIHAGEQNKRNYDALLTQCVHNAHNNIFRLARDPNHALSTMLLEAQSTIDVIHNMSGTENVATVDGVPVGTYIFMGENVMTTLLKHEGTTALPIQTGTFIDVVPLFYKPLEAFKSEPDMARVNVIHLHRQPKNPLSTTLNDLKHKEGFLNNANDIDMSRTSKNLTDLGRQLLGDNAREMHDRNYTETSENVLCYIPIKRTGVKYVKFGGAAHVIETMPTQYFEPTSMIHKRIFITSVSQFTFNHDADEPHAWIRSMTAGQILHNSTLPRKMFSTKRIFSETPGMSADSVVFGPKEASFAFMDPTLQDVSDNTIAMNTMLTYADRLAAKDGEVLFVKRGLNQMLTACSNRDELYTTYWENTDYSGQSNSVGQDAKEQLMRVEFTPFHDRVAEKSTPGGKTVFGVRKRTVVGQIPKYVLPEHVLEQRGIQLCVSMHDPKSIDTALNSLREFVRGVNLPLEFKLNSENIYKTSTELPPDLAKCVPNFVGASIEEDFTNEKVLAKFESLLKTVTDDLIKAYTDTYPQLQSDDGLKEMSYIFDTNTVTWRVLAHIVLPVIAGPDRLQMSYLYSDTVHESSKKDAGCANAVTINTPKDGLNSMVARVPPNDEDSTLNYINVSDSPMNNVMVSNIHWSLLSSKLTTVHKAAIVFMLFEYTSPVALNEMTKSKITPPVEIDWILKDTIISDDVMVSAPKSMSVIQSDGKIDCTQNTTDNSLRIHYSCNMQSSSNSIVTGSVLFRTVQQNPLLNKNCTNTDTTPRLSMDGVTRSKGSNVQAMFYQLKENGHVSSASIVKMSQIYGRVEKENSNVPYDTSSQGVDKNCNAYIPIFKPHCPPSNKPHPIMGIPLFKANTPGENPWKCFYFDQPAVTSVNPWMSTFGSRGMMQYTKNLMSVSIDSNFLLYTTCFAHARTTVTPTTAILEDLYNLSISVPRADMVAGEREAVINSVIGKDEATMRAHAGSTGNITINGVSFLNPVPDLQQGELDFPTTMGYATPATQFTDHVVKKSVEEGADVAKLKPKSIRANPVIIPGGSTYFNKTRGPMSYYVRSTFSGNLIGT</sequence>
<proteinExistence type="predicted"/>
<reference evidence="1" key="2">
    <citation type="submission" date="2023-01" db="EMBL/GenBank/DDBJ databases">
        <authorList>
            <person name="Rosani U."/>
            <person name="Delmont T.O."/>
            <person name="Gaia M."/>
            <person name="Krupovic M."/>
        </authorList>
    </citation>
    <scope>NUCLEOTIDE SEQUENCE</scope>
    <source>
        <strain evidence="1">MalacoHV4/Med/2018 155</strain>
    </source>
</reference>
<name>A0AA48SIM7_9VIRU</name>
<evidence type="ECO:0000313" key="1">
    <source>
        <dbReference type="EMBL" id="DBA11674.1"/>
    </source>
</evidence>
<reference evidence="1" key="1">
    <citation type="journal article" date="2023" name="Front. Mar. Sci.">
        <title>Tracing the invertebrate herpesviruses in the global sequence datasets.</title>
        <authorList>
            <person name="Rosani U."/>
            <person name="Gaia M."/>
            <person name="Delmont T.O."/>
            <person name="Krupovic M."/>
        </authorList>
    </citation>
    <scope>NUCLEOTIDE SEQUENCE</scope>
    <source>
        <strain evidence="1">MalacoHV4/Med/2018 155</strain>
    </source>
</reference>
<organism evidence="1">
    <name type="scientific">Malaco herpesvirus 4</name>
    <dbReference type="NCBI Taxonomy" id="3031800"/>
    <lineage>
        <taxon>Viruses</taxon>
        <taxon>Duplodnaviria</taxon>
        <taxon>Heunggongvirae</taxon>
        <taxon>Peploviricota</taxon>
        <taxon>Herviviricetes</taxon>
        <taxon>Herpesvirales</taxon>
        <taxon>Malacoherpesviridae</taxon>
    </lineage>
</organism>
<protein>
    <submittedName>
        <fullName evidence="1">Major-capsid protein</fullName>
    </submittedName>
</protein>